<reference evidence="1" key="1">
    <citation type="journal article" date="2023" name="BMC Genomics">
        <title>Chromosome-level genome assemblies of Cutaneotrichosporon spp. (Trichosporonales, Basidiomycota) reveal imbalanced evolution between nucleotide sequences and chromosome synteny.</title>
        <authorList>
            <person name="Kobayashi Y."/>
            <person name="Kayamori A."/>
            <person name="Aoki K."/>
            <person name="Shiwa Y."/>
            <person name="Matsutani M."/>
            <person name="Fujita N."/>
            <person name="Sugita T."/>
            <person name="Iwasaki W."/>
            <person name="Tanaka N."/>
            <person name="Takashima M."/>
        </authorList>
    </citation>
    <scope>NUCLEOTIDE SEQUENCE</scope>
    <source>
        <strain evidence="1">HIS016</strain>
    </source>
</reference>
<dbReference type="Proteomes" id="UP001222932">
    <property type="component" value="Unassembled WGS sequence"/>
</dbReference>
<keyword evidence="2" id="KW-1185">Reference proteome</keyword>
<dbReference type="PANTHER" id="PTHR33835:SF1">
    <property type="entry name" value="METALLO-BETA-LACTAMASE DOMAIN-CONTAINING PROTEIN"/>
    <property type="match status" value="1"/>
</dbReference>
<organism evidence="1 2">
    <name type="scientific">Cutaneotrichosporon spelunceum</name>
    <dbReference type="NCBI Taxonomy" id="1672016"/>
    <lineage>
        <taxon>Eukaryota</taxon>
        <taxon>Fungi</taxon>
        <taxon>Dikarya</taxon>
        <taxon>Basidiomycota</taxon>
        <taxon>Agaricomycotina</taxon>
        <taxon>Tremellomycetes</taxon>
        <taxon>Trichosporonales</taxon>
        <taxon>Trichosporonaceae</taxon>
        <taxon>Cutaneotrichosporon</taxon>
    </lineage>
</organism>
<sequence>MTDYAQLAPASTDARDATLVIRELLPGIVTFSVPFARFGTIPIGGRSTAVSLGDKGVFVYVSHPLTDATRQALASLGEVKWLVTPDGEHGMNISAWSEAFPHAQPIGVSRFATEKPNIRWSGLFGAGGEDKHYGFEPECSAHRNDELMALHHPSGTLLQADMLFNLPPTEQYSRSHLPLWARLFGGLAPGGVHAALVAGVVRDHGLAERELAPVFAAKWDRIVPCHGDVIDAGGRAAWDRVWGKYKSESESDKTAL</sequence>
<dbReference type="EMBL" id="BTCM01000007">
    <property type="protein sequence ID" value="GMK59178.1"/>
    <property type="molecule type" value="Genomic_DNA"/>
</dbReference>
<proteinExistence type="predicted"/>
<evidence type="ECO:0000313" key="1">
    <source>
        <dbReference type="EMBL" id="GMK59178.1"/>
    </source>
</evidence>
<protein>
    <submittedName>
        <fullName evidence="1">Uncharacterized protein</fullName>
    </submittedName>
</protein>
<reference evidence="1" key="2">
    <citation type="submission" date="2023-06" db="EMBL/GenBank/DDBJ databases">
        <authorList>
            <person name="Kobayashi Y."/>
            <person name="Kayamori A."/>
            <person name="Aoki K."/>
            <person name="Shiwa Y."/>
            <person name="Fujita N."/>
            <person name="Sugita T."/>
            <person name="Iwasaki W."/>
            <person name="Tanaka N."/>
            <person name="Takashima M."/>
        </authorList>
    </citation>
    <scope>NUCLEOTIDE SEQUENCE</scope>
    <source>
        <strain evidence="1">HIS016</strain>
    </source>
</reference>
<gene>
    <name evidence="1" type="ORF">CspeluHIS016_0701930</name>
</gene>
<dbReference type="PANTHER" id="PTHR33835">
    <property type="entry name" value="YALI0C07656P"/>
    <property type="match status" value="1"/>
</dbReference>
<dbReference type="InterPro" id="IPR025638">
    <property type="entry name" value="DUF4336"/>
</dbReference>
<accession>A0AAD3TYM3</accession>
<comment type="caution">
    <text evidence="1">The sequence shown here is derived from an EMBL/GenBank/DDBJ whole genome shotgun (WGS) entry which is preliminary data.</text>
</comment>
<dbReference type="AlphaFoldDB" id="A0AAD3TYM3"/>
<evidence type="ECO:0000313" key="2">
    <source>
        <dbReference type="Proteomes" id="UP001222932"/>
    </source>
</evidence>
<name>A0AAD3TYM3_9TREE</name>